<reference evidence="2" key="1">
    <citation type="journal article" date="2015" name="Genome">
        <title>Whole Genome Sequence of the Non-Microcystin-Producing Microcystis aeruginosa Strain NIES-44.</title>
        <authorList>
            <person name="Okano K."/>
            <person name="Miyata N."/>
            <person name="Ozaki Y."/>
        </authorList>
    </citation>
    <scope>NUCLEOTIDE SEQUENCE [LARGE SCALE GENOMIC DNA]</scope>
    <source>
        <strain evidence="2">NIES-44</strain>
    </source>
</reference>
<comment type="caution">
    <text evidence="1">The sequence shown here is derived from an EMBL/GenBank/DDBJ whole genome shotgun (WGS) entry which is preliminary data.</text>
</comment>
<dbReference type="Proteomes" id="UP000030321">
    <property type="component" value="Unassembled WGS sequence"/>
</dbReference>
<protein>
    <submittedName>
        <fullName evidence="1">Uncharacterized protein</fullName>
    </submittedName>
</protein>
<evidence type="ECO:0000313" key="1">
    <source>
        <dbReference type="EMBL" id="GAL94743.1"/>
    </source>
</evidence>
<name>A0A0A1VZ00_MICAE</name>
<dbReference type="AlphaFoldDB" id="A0A0A1VZ00"/>
<proteinExistence type="predicted"/>
<evidence type="ECO:0000313" key="2">
    <source>
        <dbReference type="Proteomes" id="UP000030321"/>
    </source>
</evidence>
<dbReference type="EMBL" id="BBPA01000060">
    <property type="protein sequence ID" value="GAL94743.1"/>
    <property type="molecule type" value="Genomic_DNA"/>
</dbReference>
<sequence length="54" mass="6295">MRFLPQSISAVRRQLLGVKIKRFIENRRILPVLSRSWLSIDSLFPSTISPLFPI</sequence>
<organism evidence="1 2">
    <name type="scientific">Microcystis aeruginosa NIES-44</name>
    <dbReference type="NCBI Taxonomy" id="449439"/>
    <lineage>
        <taxon>Bacteria</taxon>
        <taxon>Bacillati</taxon>
        <taxon>Cyanobacteriota</taxon>
        <taxon>Cyanophyceae</taxon>
        <taxon>Oscillatoriophycideae</taxon>
        <taxon>Chroococcales</taxon>
        <taxon>Microcystaceae</taxon>
        <taxon>Microcystis</taxon>
    </lineage>
</organism>
<accession>A0A0A1VZ00</accession>
<gene>
    <name evidence="1" type="ORF">N44_03334</name>
</gene>